<evidence type="ECO:0000256" key="1">
    <source>
        <dbReference type="SAM" id="MobiDB-lite"/>
    </source>
</evidence>
<sequence>MFSHLSNPCPPRRSSRFPLPALLASTSAIPPPHPPPPHTFNPQPPNTPPKYRPNPHIFLFNPFRTHQGRALITFHLFYPPQAIPSSSALQPRLPTHALLLSSTRRPPPSSPTLPTLPHPPFPPVSAALILLIISCLPSV</sequence>
<evidence type="ECO:0000313" key="2">
    <source>
        <dbReference type="EMBL" id="KAF2399093.1"/>
    </source>
</evidence>
<organism evidence="2 3">
    <name type="scientific">Trichodelitschia bisporula</name>
    <dbReference type="NCBI Taxonomy" id="703511"/>
    <lineage>
        <taxon>Eukaryota</taxon>
        <taxon>Fungi</taxon>
        <taxon>Dikarya</taxon>
        <taxon>Ascomycota</taxon>
        <taxon>Pezizomycotina</taxon>
        <taxon>Dothideomycetes</taxon>
        <taxon>Dothideomycetes incertae sedis</taxon>
        <taxon>Phaeotrichales</taxon>
        <taxon>Phaeotrichaceae</taxon>
        <taxon>Trichodelitschia</taxon>
    </lineage>
</organism>
<evidence type="ECO:0000313" key="3">
    <source>
        <dbReference type="Proteomes" id="UP000799640"/>
    </source>
</evidence>
<proteinExistence type="predicted"/>
<name>A0A6G1HSQ2_9PEZI</name>
<dbReference type="EMBL" id="ML996698">
    <property type="protein sequence ID" value="KAF2399093.1"/>
    <property type="molecule type" value="Genomic_DNA"/>
</dbReference>
<dbReference type="Proteomes" id="UP000799640">
    <property type="component" value="Unassembled WGS sequence"/>
</dbReference>
<keyword evidence="3" id="KW-1185">Reference proteome</keyword>
<gene>
    <name evidence="2" type="ORF">EJ06DRAFT_70475</name>
</gene>
<feature type="compositionally biased region" description="Pro residues" evidence="1">
    <location>
        <begin position="29"/>
        <end position="51"/>
    </location>
</feature>
<dbReference type="AlphaFoldDB" id="A0A6G1HSQ2"/>
<accession>A0A6G1HSQ2</accession>
<protein>
    <submittedName>
        <fullName evidence="2">Uncharacterized protein</fullName>
    </submittedName>
</protein>
<reference evidence="2" key="1">
    <citation type="journal article" date="2020" name="Stud. Mycol.">
        <title>101 Dothideomycetes genomes: a test case for predicting lifestyles and emergence of pathogens.</title>
        <authorList>
            <person name="Haridas S."/>
            <person name="Albert R."/>
            <person name="Binder M."/>
            <person name="Bloem J."/>
            <person name="Labutti K."/>
            <person name="Salamov A."/>
            <person name="Andreopoulos B."/>
            <person name="Baker S."/>
            <person name="Barry K."/>
            <person name="Bills G."/>
            <person name="Bluhm B."/>
            <person name="Cannon C."/>
            <person name="Castanera R."/>
            <person name="Culley D."/>
            <person name="Daum C."/>
            <person name="Ezra D."/>
            <person name="Gonzalez J."/>
            <person name="Henrissat B."/>
            <person name="Kuo A."/>
            <person name="Liang C."/>
            <person name="Lipzen A."/>
            <person name="Lutzoni F."/>
            <person name="Magnuson J."/>
            <person name="Mondo S."/>
            <person name="Nolan M."/>
            <person name="Ohm R."/>
            <person name="Pangilinan J."/>
            <person name="Park H.-J."/>
            <person name="Ramirez L."/>
            <person name="Alfaro M."/>
            <person name="Sun H."/>
            <person name="Tritt A."/>
            <person name="Yoshinaga Y."/>
            <person name="Zwiers L.-H."/>
            <person name="Turgeon B."/>
            <person name="Goodwin S."/>
            <person name="Spatafora J."/>
            <person name="Crous P."/>
            <person name="Grigoriev I."/>
        </authorList>
    </citation>
    <scope>NUCLEOTIDE SEQUENCE</scope>
    <source>
        <strain evidence="2">CBS 262.69</strain>
    </source>
</reference>
<feature type="region of interest" description="Disordered" evidence="1">
    <location>
        <begin position="24"/>
        <end position="51"/>
    </location>
</feature>